<protein>
    <submittedName>
        <fullName evidence="3">MFS transporter</fullName>
    </submittedName>
</protein>
<feature type="transmembrane region" description="Helical" evidence="2">
    <location>
        <begin position="201"/>
        <end position="225"/>
    </location>
</feature>
<dbReference type="AlphaFoldDB" id="A0A934M8R2"/>
<dbReference type="InterPro" id="IPR011701">
    <property type="entry name" value="MFS"/>
</dbReference>
<dbReference type="InterPro" id="IPR052528">
    <property type="entry name" value="Sugar_transport-like"/>
</dbReference>
<dbReference type="RefSeq" id="WP_211144461.1">
    <property type="nucleotide sequence ID" value="NZ_JAEEGB010000038.1"/>
</dbReference>
<feature type="transmembrane region" description="Helical" evidence="2">
    <location>
        <begin position="162"/>
        <end position="180"/>
    </location>
</feature>
<evidence type="ECO:0000313" key="3">
    <source>
        <dbReference type="EMBL" id="MBI6875101.1"/>
    </source>
</evidence>
<feature type="transmembrane region" description="Helical" evidence="2">
    <location>
        <begin position="134"/>
        <end position="156"/>
    </location>
</feature>
<dbReference type="PANTHER" id="PTHR23526:SF4">
    <property type="entry name" value="INTEGRAL MEMBRANE TRANSPORT PROTEIN"/>
    <property type="match status" value="1"/>
</dbReference>
<feature type="transmembrane region" description="Helical" evidence="2">
    <location>
        <begin position="264"/>
        <end position="283"/>
    </location>
</feature>
<feature type="transmembrane region" description="Helical" evidence="2">
    <location>
        <begin position="295"/>
        <end position="313"/>
    </location>
</feature>
<dbReference type="EMBL" id="JAEEGB010000038">
    <property type="protein sequence ID" value="MBI6875101.1"/>
    <property type="molecule type" value="Genomic_DNA"/>
</dbReference>
<keyword evidence="2" id="KW-1133">Transmembrane helix</keyword>
<dbReference type="Proteomes" id="UP000622687">
    <property type="component" value="Unassembled WGS sequence"/>
</dbReference>
<proteinExistence type="predicted"/>
<keyword evidence="4" id="KW-1185">Reference proteome</keyword>
<reference evidence="3" key="1">
    <citation type="submission" date="2020-12" db="EMBL/GenBank/DDBJ databases">
        <title>Clostridium thailandense sp. nov., a novel acetogenic bacterium isolated from peat land soil in Thailand.</title>
        <authorList>
            <person name="Chaikitkaew S."/>
            <person name="Birkeland N.K."/>
        </authorList>
    </citation>
    <scope>NUCLEOTIDE SEQUENCE</scope>
    <source>
        <strain evidence="3">DSM 17425</strain>
    </source>
</reference>
<organism evidence="3 4">
    <name type="scientific">Clostridium aciditolerans</name>
    <dbReference type="NCBI Taxonomy" id="339861"/>
    <lineage>
        <taxon>Bacteria</taxon>
        <taxon>Bacillati</taxon>
        <taxon>Bacillota</taxon>
        <taxon>Clostridia</taxon>
        <taxon>Eubacteriales</taxon>
        <taxon>Clostridiaceae</taxon>
        <taxon>Clostridium</taxon>
    </lineage>
</organism>
<dbReference type="SUPFAM" id="SSF103473">
    <property type="entry name" value="MFS general substrate transporter"/>
    <property type="match status" value="1"/>
</dbReference>
<dbReference type="PANTHER" id="PTHR23526">
    <property type="entry name" value="INTEGRAL MEMBRANE TRANSPORT PROTEIN-RELATED"/>
    <property type="match status" value="1"/>
</dbReference>
<evidence type="ECO:0000256" key="1">
    <source>
        <dbReference type="ARBA" id="ARBA00004651"/>
    </source>
</evidence>
<accession>A0A934M8R2</accession>
<feature type="transmembrane region" description="Helical" evidence="2">
    <location>
        <begin position="359"/>
        <end position="379"/>
    </location>
</feature>
<name>A0A934M8R2_9CLOT</name>
<gene>
    <name evidence="3" type="ORF">I6U51_20720</name>
</gene>
<comment type="subcellular location">
    <subcellularLocation>
        <location evidence="1">Cell membrane</location>
        <topology evidence="1">Multi-pass membrane protein</topology>
    </subcellularLocation>
</comment>
<feature type="transmembrane region" description="Helical" evidence="2">
    <location>
        <begin position="231"/>
        <end position="252"/>
    </location>
</feature>
<feature type="transmembrane region" description="Helical" evidence="2">
    <location>
        <begin position="51"/>
        <end position="66"/>
    </location>
</feature>
<evidence type="ECO:0000313" key="4">
    <source>
        <dbReference type="Proteomes" id="UP000622687"/>
    </source>
</evidence>
<comment type="caution">
    <text evidence="3">The sequence shown here is derived from an EMBL/GenBank/DDBJ whole genome shotgun (WGS) entry which is preliminary data.</text>
</comment>
<keyword evidence="2" id="KW-0472">Membrane</keyword>
<dbReference type="InterPro" id="IPR036259">
    <property type="entry name" value="MFS_trans_sf"/>
</dbReference>
<dbReference type="GO" id="GO:0022857">
    <property type="term" value="F:transmembrane transporter activity"/>
    <property type="evidence" value="ECO:0007669"/>
    <property type="project" value="InterPro"/>
</dbReference>
<evidence type="ECO:0000256" key="2">
    <source>
        <dbReference type="SAM" id="Phobius"/>
    </source>
</evidence>
<dbReference type="GO" id="GO:0005886">
    <property type="term" value="C:plasma membrane"/>
    <property type="evidence" value="ECO:0007669"/>
    <property type="project" value="UniProtKB-SubCell"/>
</dbReference>
<dbReference type="Pfam" id="PF07690">
    <property type="entry name" value="MFS_1"/>
    <property type="match status" value="1"/>
</dbReference>
<dbReference type="Gene3D" id="1.20.1250.20">
    <property type="entry name" value="MFS general substrate transporter like domains"/>
    <property type="match status" value="2"/>
</dbReference>
<sequence>MKKKDFTLFLIAGAFMGISQSIDSSTFNNFFNDVFHVTVTQRTLMELPREFPGIMVVFVLGMLLFLGDIRIAFVANILSALGMLAIGCLSKSFGITMLWVIVYSMGQHLLMPVQNSIGMKLAEEGDVGKILGKINGLNTAAFLVTSIITAIVLRYVKLDYRVAFSIGAIAYMASAVLIFKMTPYKSESKIKKLFIKKEYSLFYYLSILNGARKQIFITFGPWVLIKIFNQGVSTFALLGFFTAGIGIFFKPYVGYLIDSMGERFVLTAEALLLILVCTGYAFAKSIPGTGLLTNTALYITCACFVVDQLLTAATMARATYLKKIAVNSEDISPTLSMGISMDHVVSMFIPWLGSLIWNAFGYEYVFIAGACIAIMNFTLAMKIKIPMQKSISV</sequence>
<keyword evidence="2" id="KW-0812">Transmembrane</keyword>